<keyword evidence="2" id="KW-0732">Signal</keyword>
<evidence type="ECO:0000313" key="5">
    <source>
        <dbReference type="EMBL" id="USS00996.1"/>
    </source>
</evidence>
<feature type="compositionally biased region" description="Polar residues" evidence="1">
    <location>
        <begin position="86"/>
        <end position="119"/>
    </location>
</feature>
<feature type="region of interest" description="Disordered" evidence="1">
    <location>
        <begin position="33"/>
        <end position="132"/>
    </location>
</feature>
<evidence type="ECO:0000313" key="7">
    <source>
        <dbReference type="Proteomes" id="UP001055437"/>
    </source>
</evidence>
<dbReference type="EMBL" id="CP023671">
    <property type="protein sequence ID" value="AYE34401.1"/>
    <property type="molecule type" value="Genomic_DNA"/>
</dbReference>
<sequence length="267" mass="29644">MIHYKIIKLLISLGMVPALCLGTAYGTSKITNKEKEPQAVEVKSPEESHKVEENKKVGQVNNDSNAKTEKVEIAQSNEKQTEEAKQNSNTTNESNGSVANPSKETGVNESSNTEQQPESQEAKKETPSANQDDSYISEIEQLIFQQVNQQRQAAGLQPLSYNSTMEHYARVKSKDMGVRRYFDHTNPEGQLITAQMKADGVSYNAWGENIAYIGGVSGNSNLANQFMTNWMNSPGHRANILSSNFTSIGVGVYKIGNKYYATQEFYR</sequence>
<feature type="domain" description="SCP" evidence="3">
    <location>
        <begin position="146"/>
        <end position="265"/>
    </location>
</feature>
<feature type="compositionally biased region" description="Basic and acidic residues" evidence="1">
    <location>
        <begin position="33"/>
        <end position="56"/>
    </location>
</feature>
<dbReference type="SUPFAM" id="SSF55797">
    <property type="entry name" value="PR-1-like"/>
    <property type="match status" value="1"/>
</dbReference>
<keyword evidence="7" id="KW-1185">Reference proteome</keyword>
<organism evidence="4 6">
    <name type="scientific">Clostridium septicum</name>
    <dbReference type="NCBI Taxonomy" id="1504"/>
    <lineage>
        <taxon>Bacteria</taxon>
        <taxon>Bacillati</taxon>
        <taxon>Bacillota</taxon>
        <taxon>Clostridia</taxon>
        <taxon>Eubacteriales</taxon>
        <taxon>Clostridiaceae</taxon>
        <taxon>Clostridium</taxon>
    </lineage>
</organism>
<gene>
    <name evidence="4" type="ORF">CP523_08165</name>
    <name evidence="5" type="ORF">NH397_00500</name>
</gene>
<dbReference type="Gene3D" id="3.40.33.10">
    <property type="entry name" value="CAP"/>
    <property type="match status" value="1"/>
</dbReference>
<evidence type="ECO:0000259" key="3">
    <source>
        <dbReference type="Pfam" id="PF00188"/>
    </source>
</evidence>
<dbReference type="Proteomes" id="UP001055437">
    <property type="component" value="Chromosome"/>
</dbReference>
<dbReference type="GeneID" id="303560646"/>
<feature type="chain" id="PRO_5040311730" evidence="2">
    <location>
        <begin position="21"/>
        <end position="267"/>
    </location>
</feature>
<evidence type="ECO:0000256" key="2">
    <source>
        <dbReference type="SAM" id="SignalP"/>
    </source>
</evidence>
<evidence type="ECO:0000313" key="6">
    <source>
        <dbReference type="Proteomes" id="UP000280586"/>
    </source>
</evidence>
<accession>A0A9N7JM53</accession>
<dbReference type="AlphaFoldDB" id="A0A9N7JM53"/>
<dbReference type="OrthoDB" id="9783944at2"/>
<dbReference type="EMBL" id="CP099799">
    <property type="protein sequence ID" value="USS00996.1"/>
    <property type="molecule type" value="Genomic_DNA"/>
</dbReference>
<dbReference type="RefSeq" id="WP_066674682.1">
    <property type="nucleotide sequence ID" value="NZ_CABMIZ010000006.1"/>
</dbReference>
<protein>
    <submittedName>
        <fullName evidence="5">CAP domain-containing protein</fullName>
    </submittedName>
</protein>
<dbReference type="InterPro" id="IPR035940">
    <property type="entry name" value="CAP_sf"/>
</dbReference>
<dbReference type="Proteomes" id="UP000280586">
    <property type="component" value="Chromosome"/>
</dbReference>
<dbReference type="PANTHER" id="PTHR31157:SF1">
    <property type="entry name" value="SCP DOMAIN-CONTAINING PROTEIN"/>
    <property type="match status" value="1"/>
</dbReference>
<proteinExistence type="predicted"/>
<reference evidence="5" key="2">
    <citation type="submission" date="2022-06" db="EMBL/GenBank/DDBJ databases">
        <authorList>
            <person name="Holder M.E."/>
            <person name="Ajami N.J."/>
            <person name="Petrosino J.F."/>
        </authorList>
    </citation>
    <scope>NUCLEOTIDE SEQUENCE</scope>
    <source>
        <strain evidence="5">RMA 8861</strain>
    </source>
</reference>
<reference evidence="4 6" key="1">
    <citation type="submission" date="2017-09" db="EMBL/GenBank/DDBJ databases">
        <authorList>
            <person name="Thomas P."/>
            <person name="Seyboldt C."/>
        </authorList>
    </citation>
    <scope>NUCLEOTIDE SEQUENCE [LARGE SCALE GENOMIC DNA]</scope>
    <source>
        <strain evidence="4 6">DSM 7534</strain>
    </source>
</reference>
<dbReference type="Pfam" id="PF00188">
    <property type="entry name" value="CAP"/>
    <property type="match status" value="1"/>
</dbReference>
<dbReference type="KEGG" id="csep:CP523_08165"/>
<dbReference type="PANTHER" id="PTHR31157">
    <property type="entry name" value="SCP DOMAIN-CONTAINING PROTEIN"/>
    <property type="match status" value="1"/>
</dbReference>
<name>A0A9N7JM53_CLOSE</name>
<evidence type="ECO:0000313" key="4">
    <source>
        <dbReference type="EMBL" id="AYE34401.1"/>
    </source>
</evidence>
<dbReference type="InterPro" id="IPR014044">
    <property type="entry name" value="CAP_dom"/>
</dbReference>
<evidence type="ECO:0000256" key="1">
    <source>
        <dbReference type="SAM" id="MobiDB-lite"/>
    </source>
</evidence>
<dbReference type="CDD" id="cd05379">
    <property type="entry name" value="CAP_bacterial"/>
    <property type="match status" value="1"/>
</dbReference>
<feature type="signal peptide" evidence="2">
    <location>
        <begin position="1"/>
        <end position="20"/>
    </location>
</feature>